<reference evidence="1" key="1">
    <citation type="submission" date="2023-10" db="EMBL/GenBank/DDBJ databases">
        <authorList>
            <person name="Domelevo Entfellner J.-B."/>
        </authorList>
    </citation>
    <scope>NUCLEOTIDE SEQUENCE</scope>
</reference>
<name>A0AA87BBK8_9FABA</name>
<accession>A0AA87BBK8</accession>
<protein>
    <submittedName>
        <fullName evidence="1">Uncharacterized protein</fullName>
    </submittedName>
</protein>
<proteinExistence type="predicted"/>
<dbReference type="Proteomes" id="UP001189624">
    <property type="component" value="Chromosome 10"/>
</dbReference>
<dbReference type="Gramene" id="rna-AYBTSS11_LOCUS28855">
    <property type="protein sequence ID" value="CAJ1976715.1"/>
    <property type="gene ID" value="gene-AYBTSS11_LOCUS28855"/>
</dbReference>
<dbReference type="AlphaFoldDB" id="A0AA87BBK8"/>
<keyword evidence="2" id="KW-1185">Reference proteome</keyword>
<evidence type="ECO:0000313" key="1">
    <source>
        <dbReference type="EMBL" id="CAJ1976715.1"/>
    </source>
</evidence>
<gene>
    <name evidence="1" type="ORF">AYBTSS11_LOCUS28855</name>
</gene>
<dbReference type="EMBL" id="OY731407">
    <property type="protein sequence ID" value="CAJ1976715.1"/>
    <property type="molecule type" value="Genomic_DNA"/>
</dbReference>
<sequence length="132" mass="14232">MLNCNVDYERLPYGVIAKHYLVEGVEESGKPGEGKDSYCALEVEEMGICMAFYVEVGVVVVEESGRLDDEGVGACALLEVVVMGICRASLEVVGETGTCKGLVVEMDIDEASCKEVVVVEIHTGFLKFQMGD</sequence>
<organism evidence="1 2">
    <name type="scientific">Sphenostylis stenocarpa</name>
    <dbReference type="NCBI Taxonomy" id="92480"/>
    <lineage>
        <taxon>Eukaryota</taxon>
        <taxon>Viridiplantae</taxon>
        <taxon>Streptophyta</taxon>
        <taxon>Embryophyta</taxon>
        <taxon>Tracheophyta</taxon>
        <taxon>Spermatophyta</taxon>
        <taxon>Magnoliopsida</taxon>
        <taxon>eudicotyledons</taxon>
        <taxon>Gunneridae</taxon>
        <taxon>Pentapetalae</taxon>
        <taxon>rosids</taxon>
        <taxon>fabids</taxon>
        <taxon>Fabales</taxon>
        <taxon>Fabaceae</taxon>
        <taxon>Papilionoideae</taxon>
        <taxon>50 kb inversion clade</taxon>
        <taxon>NPAAA clade</taxon>
        <taxon>indigoferoid/millettioid clade</taxon>
        <taxon>Phaseoleae</taxon>
        <taxon>Sphenostylis</taxon>
    </lineage>
</organism>
<evidence type="ECO:0000313" key="2">
    <source>
        <dbReference type="Proteomes" id="UP001189624"/>
    </source>
</evidence>